<name>A0ACD3A5U3_9AGAR</name>
<gene>
    <name evidence="1" type="ORF">BDN72DRAFT_883319</name>
</gene>
<dbReference type="Proteomes" id="UP000308600">
    <property type="component" value="Unassembled WGS sequence"/>
</dbReference>
<keyword evidence="2" id="KW-1185">Reference proteome</keyword>
<evidence type="ECO:0000313" key="1">
    <source>
        <dbReference type="EMBL" id="TFK61090.1"/>
    </source>
</evidence>
<sequence>MPDSTAAHRALYIPELLRNFFFAIPDSRDNYRVALVCRAWSDIALDVLWYQVDDICTLFGALVPLTKGEDSREFVRSPEPQDWLNFEKYGHRVKKLIVESAARLPAQSAFDEIARTRIQHKILPNLWCLHWLVDPIPGLIFFHSGIQDLAVWIDHDLPDKMNFFMRNACFFGPNVETLEIKTGYTDQWDPSPVGDIVTELSSWLAQLHDLRDVTLPRFWTTTRVFKALSQRPHLASFGFDYTVLGGYGTPLDTLEFTLVSDSEAGTVFPSLKDFSQNAPFLETIRFIPSWEGSHRLTELTIASQILESPEAYRSVLDIVVDHCPQLTWLGLTCLVTPYRYHPRPSSQHRLTLDTFLPLHKLKCLNSLEITHTLPFALSDEDFLVLVKEWSKMETLRFGYDPYPIAEDAIHHVESPLSPPPAEYVNNEPVKPIYPTMGLLQSIRSLRKHCPLLAELYLSGIDDFATEEDHIELMDDELTRLPFPVLTALSFGTSLITSENVTVALALSQYLSPNVTFTSSETWGGDQNSPYLTYLNLKPIFPLRDELFPSLQDLIDSADPDPSDPEDISVDEPVGANGIIDEDTASELEERRKIMEEIASLLPALSEARQDEREKARKRCNCHDR</sequence>
<organism evidence="1 2">
    <name type="scientific">Pluteus cervinus</name>
    <dbReference type="NCBI Taxonomy" id="181527"/>
    <lineage>
        <taxon>Eukaryota</taxon>
        <taxon>Fungi</taxon>
        <taxon>Dikarya</taxon>
        <taxon>Basidiomycota</taxon>
        <taxon>Agaricomycotina</taxon>
        <taxon>Agaricomycetes</taxon>
        <taxon>Agaricomycetidae</taxon>
        <taxon>Agaricales</taxon>
        <taxon>Pluteineae</taxon>
        <taxon>Pluteaceae</taxon>
        <taxon>Pluteus</taxon>
    </lineage>
</organism>
<protein>
    <submittedName>
        <fullName evidence="1">Uncharacterized protein</fullName>
    </submittedName>
</protein>
<feature type="non-terminal residue" evidence="1">
    <location>
        <position position="624"/>
    </location>
</feature>
<reference evidence="1 2" key="1">
    <citation type="journal article" date="2019" name="Nat. Ecol. Evol.">
        <title>Megaphylogeny resolves global patterns of mushroom evolution.</title>
        <authorList>
            <person name="Varga T."/>
            <person name="Krizsan K."/>
            <person name="Foldi C."/>
            <person name="Dima B."/>
            <person name="Sanchez-Garcia M."/>
            <person name="Sanchez-Ramirez S."/>
            <person name="Szollosi G.J."/>
            <person name="Szarkandi J.G."/>
            <person name="Papp V."/>
            <person name="Albert L."/>
            <person name="Andreopoulos W."/>
            <person name="Angelini C."/>
            <person name="Antonin V."/>
            <person name="Barry K.W."/>
            <person name="Bougher N.L."/>
            <person name="Buchanan P."/>
            <person name="Buyck B."/>
            <person name="Bense V."/>
            <person name="Catcheside P."/>
            <person name="Chovatia M."/>
            <person name="Cooper J."/>
            <person name="Damon W."/>
            <person name="Desjardin D."/>
            <person name="Finy P."/>
            <person name="Geml J."/>
            <person name="Haridas S."/>
            <person name="Hughes K."/>
            <person name="Justo A."/>
            <person name="Karasinski D."/>
            <person name="Kautmanova I."/>
            <person name="Kiss B."/>
            <person name="Kocsube S."/>
            <person name="Kotiranta H."/>
            <person name="LaButti K.M."/>
            <person name="Lechner B.E."/>
            <person name="Liimatainen K."/>
            <person name="Lipzen A."/>
            <person name="Lukacs Z."/>
            <person name="Mihaltcheva S."/>
            <person name="Morgado L.N."/>
            <person name="Niskanen T."/>
            <person name="Noordeloos M.E."/>
            <person name="Ohm R.A."/>
            <person name="Ortiz-Santana B."/>
            <person name="Ovrebo C."/>
            <person name="Racz N."/>
            <person name="Riley R."/>
            <person name="Savchenko A."/>
            <person name="Shiryaev A."/>
            <person name="Soop K."/>
            <person name="Spirin V."/>
            <person name="Szebenyi C."/>
            <person name="Tomsovsky M."/>
            <person name="Tulloss R.E."/>
            <person name="Uehling J."/>
            <person name="Grigoriev I.V."/>
            <person name="Vagvolgyi C."/>
            <person name="Papp T."/>
            <person name="Martin F.M."/>
            <person name="Miettinen O."/>
            <person name="Hibbett D.S."/>
            <person name="Nagy L.G."/>
        </authorList>
    </citation>
    <scope>NUCLEOTIDE SEQUENCE [LARGE SCALE GENOMIC DNA]</scope>
    <source>
        <strain evidence="1 2">NL-1719</strain>
    </source>
</reference>
<proteinExistence type="predicted"/>
<evidence type="ECO:0000313" key="2">
    <source>
        <dbReference type="Proteomes" id="UP000308600"/>
    </source>
</evidence>
<dbReference type="EMBL" id="ML208696">
    <property type="protein sequence ID" value="TFK61090.1"/>
    <property type="molecule type" value="Genomic_DNA"/>
</dbReference>
<accession>A0ACD3A5U3</accession>